<feature type="chain" id="PRO_5026250136" evidence="1">
    <location>
        <begin position="19"/>
        <end position="275"/>
    </location>
</feature>
<feature type="signal peptide" evidence="1">
    <location>
        <begin position="1"/>
        <end position="18"/>
    </location>
</feature>
<dbReference type="AlphaFoldDB" id="A0A6G7VD31"/>
<dbReference type="RefSeq" id="WP_166270460.1">
    <property type="nucleotide sequence ID" value="NZ_CP048029.1"/>
</dbReference>
<organism evidence="2 3">
    <name type="scientific">Caldichromatium japonicum</name>
    <dbReference type="NCBI Taxonomy" id="2699430"/>
    <lineage>
        <taxon>Bacteria</taxon>
        <taxon>Pseudomonadati</taxon>
        <taxon>Pseudomonadota</taxon>
        <taxon>Gammaproteobacteria</taxon>
        <taxon>Chromatiales</taxon>
        <taxon>Chromatiaceae</taxon>
        <taxon>Caldichromatium</taxon>
    </lineage>
</organism>
<dbReference type="InterPro" id="IPR029058">
    <property type="entry name" value="AB_hydrolase_fold"/>
</dbReference>
<dbReference type="Proteomes" id="UP000502699">
    <property type="component" value="Chromosome"/>
</dbReference>
<dbReference type="PROSITE" id="PS51257">
    <property type="entry name" value="PROKAR_LIPOPROTEIN"/>
    <property type="match status" value="1"/>
</dbReference>
<keyword evidence="2" id="KW-0378">Hydrolase</keyword>
<keyword evidence="1" id="KW-0732">Signal</keyword>
<gene>
    <name evidence="2" type="ORF">GWK36_06560</name>
</gene>
<dbReference type="Gene3D" id="3.40.50.1820">
    <property type="entry name" value="alpha/beta hydrolase"/>
    <property type="match status" value="1"/>
</dbReference>
<name>A0A6G7VD31_9GAMM</name>
<sequence length="275" mass="29701">MLYWAKFTAVLAACLSIAGCLGLRQQVQLPAADREDRPGTVVHVVWGQVRSEAGCPLAYVWYRPSVRSSQALVVLAHGFLRRKERLADLAQTFAAAGIETVAVDLCNMRLWSGNHARNGFDLIRVADHLQARQVIYAGFSAGGLAALVAARNDRRTIGVLTLDLVDAQGLGQLMVGGFERPIIGLFGEPSACNAHNNGLITLAAAHKSQSERIPEAGHCDFESPTDWLCRALCEEDAQGAERRRTEILMQALAAIQALVESGADRLQLALSHPGQ</sequence>
<reference evidence="3" key="1">
    <citation type="submission" date="2020-01" db="EMBL/GenBank/DDBJ databases">
        <title>Caldichromatium gen. nov., sp. nov., a thermophilic purple sulfur bacterium member of the family Chromatiaceae isolated from Nakabusa hot spring, Japan.</title>
        <authorList>
            <person name="Saini M.K."/>
            <person name="Hanada S."/>
            <person name="Tank M."/>
        </authorList>
    </citation>
    <scope>NUCLEOTIDE SEQUENCE [LARGE SCALE GENOMIC DNA]</scope>
    <source>
        <strain evidence="3">No.7</strain>
    </source>
</reference>
<dbReference type="GO" id="GO:0016787">
    <property type="term" value="F:hydrolase activity"/>
    <property type="evidence" value="ECO:0007669"/>
    <property type="project" value="UniProtKB-KW"/>
</dbReference>
<dbReference type="KEGG" id="cjap:GWK36_06560"/>
<keyword evidence="3" id="KW-1185">Reference proteome</keyword>
<evidence type="ECO:0000313" key="2">
    <source>
        <dbReference type="EMBL" id="QIK37697.1"/>
    </source>
</evidence>
<protein>
    <submittedName>
        <fullName evidence="2">Alpha/beta hydrolase</fullName>
    </submittedName>
</protein>
<evidence type="ECO:0000313" key="3">
    <source>
        <dbReference type="Proteomes" id="UP000502699"/>
    </source>
</evidence>
<dbReference type="SUPFAM" id="SSF53474">
    <property type="entry name" value="alpha/beta-Hydrolases"/>
    <property type="match status" value="1"/>
</dbReference>
<accession>A0A6G7VD31</accession>
<dbReference type="EMBL" id="CP048029">
    <property type="protein sequence ID" value="QIK37697.1"/>
    <property type="molecule type" value="Genomic_DNA"/>
</dbReference>
<evidence type="ECO:0000256" key="1">
    <source>
        <dbReference type="SAM" id="SignalP"/>
    </source>
</evidence>
<proteinExistence type="predicted"/>